<dbReference type="AlphaFoldDB" id="A0ABC9WIV7"/>
<evidence type="ECO:0000313" key="3">
    <source>
        <dbReference type="Proteomes" id="UP001623348"/>
    </source>
</evidence>
<dbReference type="EMBL" id="BAAFJT010000002">
    <property type="protein sequence ID" value="GAB0184749.1"/>
    <property type="molecule type" value="Genomic_DNA"/>
</dbReference>
<proteinExistence type="predicted"/>
<accession>A0ABC9WIV7</accession>
<reference evidence="2 3" key="1">
    <citation type="submission" date="2024-06" db="EMBL/GenBank/DDBJ databases">
        <title>The draft genome of Grus japonensis, version 3.</title>
        <authorList>
            <person name="Nabeshima K."/>
            <person name="Suzuki S."/>
            <person name="Onuma M."/>
        </authorList>
    </citation>
    <scope>NUCLEOTIDE SEQUENCE [LARGE SCALE GENOMIC DNA]</scope>
    <source>
        <strain evidence="2 3">451A</strain>
    </source>
</reference>
<comment type="caution">
    <text evidence="2">The sequence shown here is derived from an EMBL/GenBank/DDBJ whole genome shotgun (WGS) entry which is preliminary data.</text>
</comment>
<sequence length="80" mass="8642">MESVLGHETQGATPDGLQESNISDFAEDTLSLRPKDELEPIPVEEIQGLKPEDLQESAPAEATQDTKPETGQVLQRDAIG</sequence>
<evidence type="ECO:0000256" key="1">
    <source>
        <dbReference type="SAM" id="MobiDB-lite"/>
    </source>
</evidence>
<dbReference type="Proteomes" id="UP001623348">
    <property type="component" value="Unassembled WGS sequence"/>
</dbReference>
<evidence type="ECO:0000313" key="2">
    <source>
        <dbReference type="EMBL" id="GAB0184749.1"/>
    </source>
</evidence>
<organism evidence="2 3">
    <name type="scientific">Grus japonensis</name>
    <name type="common">Japanese crane</name>
    <name type="synonym">Red-crowned crane</name>
    <dbReference type="NCBI Taxonomy" id="30415"/>
    <lineage>
        <taxon>Eukaryota</taxon>
        <taxon>Metazoa</taxon>
        <taxon>Chordata</taxon>
        <taxon>Craniata</taxon>
        <taxon>Vertebrata</taxon>
        <taxon>Euteleostomi</taxon>
        <taxon>Archelosauria</taxon>
        <taxon>Archosauria</taxon>
        <taxon>Dinosauria</taxon>
        <taxon>Saurischia</taxon>
        <taxon>Theropoda</taxon>
        <taxon>Coelurosauria</taxon>
        <taxon>Aves</taxon>
        <taxon>Neognathae</taxon>
        <taxon>Neoaves</taxon>
        <taxon>Gruiformes</taxon>
        <taxon>Gruidae</taxon>
        <taxon>Grus</taxon>
    </lineage>
</organism>
<protein>
    <submittedName>
        <fullName evidence="2">Voltage-dependent L-type calcium channel subunit beta-2</fullName>
    </submittedName>
</protein>
<keyword evidence="3" id="KW-1185">Reference proteome</keyword>
<name>A0ABC9WIV7_GRUJA</name>
<gene>
    <name evidence="2" type="ORF">GRJ2_000940200</name>
</gene>
<feature type="region of interest" description="Disordered" evidence="1">
    <location>
        <begin position="1"/>
        <end position="80"/>
    </location>
</feature>